<proteinExistence type="predicted"/>
<sequence length="449" mass="49504">MEKDNFYKNLMNIAVPVALQNLILSSINLADVFMIGRLGEAPLAALGLSNQIMFLMILLLFGINSGAGVFVAQFWGEKNIRAIHKVLGVALISALLTSTVFFILTQTMPELLIRVYSPDREVIGYGGEYLKIVGWSYIATSLTFVYSIQSRNVERAKIGLYSSIIALLVNVSLNYILILGKLGFPAMGVRGAATATLIARTMECIFVLGYINYNESPLKSTIGEMLSFDREFLRKYRKTTIPVILNEMLWAVGITTYSMVYARMSTTAIAVVNIVGSIERITFTGFIGVANATAVMVGKKIGEKREDIAIEYANKLGSISFLLGLGGSLILFLAARPILQIYDLSNDVFKLSLSTMYVLCLFLPFKSFNATNVVGILRAGGDTKYCLIMDVAALWAIGVPLAYFGGLKFGFPVYLVFALALSEELLKFFVGVRRVISKKWIRNLVEDFV</sequence>
<dbReference type="InterPro" id="IPR002528">
    <property type="entry name" value="MATE_fam"/>
</dbReference>
<evidence type="ECO:0000256" key="6">
    <source>
        <dbReference type="ARBA" id="ARBA00023136"/>
    </source>
</evidence>
<feature type="transmembrane region" description="Helical" evidence="7">
    <location>
        <begin position="129"/>
        <end position="148"/>
    </location>
</feature>
<keyword evidence="3" id="KW-1003">Cell membrane</keyword>
<keyword evidence="6 7" id="KW-0472">Membrane</keyword>
<protein>
    <submittedName>
        <fullName evidence="8">MATE family efflux transporter</fullName>
    </submittedName>
</protein>
<dbReference type="GO" id="GO:0015297">
    <property type="term" value="F:antiporter activity"/>
    <property type="evidence" value="ECO:0007669"/>
    <property type="project" value="InterPro"/>
</dbReference>
<evidence type="ECO:0000256" key="1">
    <source>
        <dbReference type="ARBA" id="ARBA00004651"/>
    </source>
</evidence>
<dbReference type="InterPro" id="IPR047135">
    <property type="entry name" value="YsiQ"/>
</dbReference>
<comment type="caution">
    <text evidence="8">The sequence shown here is derived from an EMBL/GenBank/DDBJ whole genome shotgun (WGS) entry which is preliminary data.</text>
</comment>
<evidence type="ECO:0000256" key="4">
    <source>
        <dbReference type="ARBA" id="ARBA00022692"/>
    </source>
</evidence>
<feature type="transmembrane region" description="Helical" evidence="7">
    <location>
        <begin position="192"/>
        <end position="211"/>
    </location>
</feature>
<keyword evidence="5 7" id="KW-1133">Transmembrane helix</keyword>
<dbReference type="PANTHER" id="PTHR42925:SF2">
    <property type="entry name" value="NA+ DRIVEN MULTIDRUG EFFLUX PUMP"/>
    <property type="match status" value="1"/>
</dbReference>
<feature type="transmembrane region" description="Helical" evidence="7">
    <location>
        <begin position="87"/>
        <end position="109"/>
    </location>
</feature>
<organism evidence="8 9">
    <name type="scientific">Propionigenium maris DSM 9537</name>
    <dbReference type="NCBI Taxonomy" id="1123000"/>
    <lineage>
        <taxon>Bacteria</taxon>
        <taxon>Fusobacteriati</taxon>
        <taxon>Fusobacteriota</taxon>
        <taxon>Fusobacteriia</taxon>
        <taxon>Fusobacteriales</taxon>
        <taxon>Fusobacteriaceae</taxon>
        <taxon>Propionigenium</taxon>
    </lineage>
</organism>
<keyword evidence="4 7" id="KW-0812">Transmembrane</keyword>
<dbReference type="AlphaFoldDB" id="A0A9W6GL68"/>
<feature type="transmembrane region" description="Helical" evidence="7">
    <location>
        <begin position="385"/>
        <end position="405"/>
    </location>
</feature>
<dbReference type="InterPro" id="IPR048279">
    <property type="entry name" value="MdtK-like"/>
</dbReference>
<evidence type="ECO:0000313" key="8">
    <source>
        <dbReference type="EMBL" id="GLI55776.1"/>
    </source>
</evidence>
<evidence type="ECO:0000256" key="2">
    <source>
        <dbReference type="ARBA" id="ARBA00022448"/>
    </source>
</evidence>
<feature type="transmembrane region" description="Helical" evidence="7">
    <location>
        <begin position="53"/>
        <end position="75"/>
    </location>
</feature>
<feature type="transmembrane region" description="Helical" evidence="7">
    <location>
        <begin position="12"/>
        <end position="33"/>
    </location>
</feature>
<keyword evidence="9" id="KW-1185">Reference proteome</keyword>
<comment type="subcellular location">
    <subcellularLocation>
        <location evidence="1">Cell membrane</location>
        <topology evidence="1">Multi-pass membrane protein</topology>
    </subcellularLocation>
</comment>
<gene>
    <name evidence="8" type="ORF">PM10SUCC1_12900</name>
</gene>
<reference evidence="8" key="1">
    <citation type="submission" date="2022-12" db="EMBL/GenBank/DDBJ databases">
        <title>Reference genome sequencing for broad-spectrum identification of bacterial and archaeal isolates by mass spectrometry.</title>
        <authorList>
            <person name="Sekiguchi Y."/>
            <person name="Tourlousse D.M."/>
        </authorList>
    </citation>
    <scope>NUCLEOTIDE SEQUENCE</scope>
    <source>
        <strain evidence="8">10succ1</strain>
    </source>
</reference>
<feature type="transmembrane region" description="Helical" evidence="7">
    <location>
        <begin position="281"/>
        <end position="298"/>
    </location>
</feature>
<dbReference type="GO" id="GO:0042910">
    <property type="term" value="F:xenobiotic transmembrane transporter activity"/>
    <property type="evidence" value="ECO:0007669"/>
    <property type="project" value="InterPro"/>
</dbReference>
<dbReference type="Pfam" id="PF01554">
    <property type="entry name" value="MatE"/>
    <property type="match status" value="2"/>
</dbReference>
<dbReference type="EMBL" id="BSDY01000005">
    <property type="protein sequence ID" value="GLI55776.1"/>
    <property type="molecule type" value="Genomic_DNA"/>
</dbReference>
<evidence type="ECO:0000256" key="7">
    <source>
        <dbReference type="SAM" id="Phobius"/>
    </source>
</evidence>
<feature type="transmembrane region" description="Helical" evidence="7">
    <location>
        <begin position="319"/>
        <end position="342"/>
    </location>
</feature>
<dbReference type="NCBIfam" id="TIGR00797">
    <property type="entry name" value="matE"/>
    <property type="match status" value="1"/>
</dbReference>
<dbReference type="PANTHER" id="PTHR42925">
    <property type="entry name" value="MULTIDRUG AND TOXIN EFFLUX PROTEIN MATE FAMILY"/>
    <property type="match status" value="1"/>
</dbReference>
<keyword evidence="2" id="KW-0813">Transport</keyword>
<dbReference type="GO" id="GO:0005886">
    <property type="term" value="C:plasma membrane"/>
    <property type="evidence" value="ECO:0007669"/>
    <property type="project" value="UniProtKB-SubCell"/>
</dbReference>
<dbReference type="PIRSF" id="PIRSF006603">
    <property type="entry name" value="DinF"/>
    <property type="match status" value="1"/>
</dbReference>
<dbReference type="CDD" id="cd13134">
    <property type="entry name" value="MATE_like_8"/>
    <property type="match status" value="1"/>
</dbReference>
<evidence type="ECO:0000256" key="5">
    <source>
        <dbReference type="ARBA" id="ARBA00022989"/>
    </source>
</evidence>
<feature type="transmembrane region" description="Helical" evidence="7">
    <location>
        <begin position="240"/>
        <end position="261"/>
    </location>
</feature>
<evidence type="ECO:0000256" key="3">
    <source>
        <dbReference type="ARBA" id="ARBA00022475"/>
    </source>
</evidence>
<dbReference type="RefSeq" id="WP_281834464.1">
    <property type="nucleotide sequence ID" value="NZ_BSDY01000005.1"/>
</dbReference>
<evidence type="ECO:0000313" key="9">
    <source>
        <dbReference type="Proteomes" id="UP001144471"/>
    </source>
</evidence>
<dbReference type="Proteomes" id="UP001144471">
    <property type="component" value="Unassembled WGS sequence"/>
</dbReference>
<feature type="transmembrane region" description="Helical" evidence="7">
    <location>
        <begin position="411"/>
        <end position="432"/>
    </location>
</feature>
<feature type="transmembrane region" description="Helical" evidence="7">
    <location>
        <begin position="160"/>
        <end position="180"/>
    </location>
</feature>
<name>A0A9W6GL68_9FUSO</name>
<accession>A0A9W6GL68</accession>